<evidence type="ECO:0000256" key="6">
    <source>
        <dbReference type="ARBA" id="ARBA00022989"/>
    </source>
</evidence>
<evidence type="ECO:0000256" key="7">
    <source>
        <dbReference type="ARBA" id="ARBA00023136"/>
    </source>
</evidence>
<feature type="domain" description="Disease resistance R13L4/SHOC-2-like LRR" evidence="9">
    <location>
        <begin position="667"/>
        <end position="802"/>
    </location>
</feature>
<name>R7W4H7_AEGTA</name>
<organism evidence="10">
    <name type="scientific">Aegilops tauschii</name>
    <name type="common">Tausch's goatgrass</name>
    <name type="synonym">Aegilops squarrosa</name>
    <dbReference type="NCBI Taxonomy" id="37682"/>
    <lineage>
        <taxon>Eukaryota</taxon>
        <taxon>Viridiplantae</taxon>
        <taxon>Streptophyta</taxon>
        <taxon>Embryophyta</taxon>
        <taxon>Tracheophyta</taxon>
        <taxon>Spermatophyta</taxon>
        <taxon>Magnoliopsida</taxon>
        <taxon>Liliopsida</taxon>
        <taxon>Poales</taxon>
        <taxon>Poaceae</taxon>
        <taxon>BOP clade</taxon>
        <taxon>Pooideae</taxon>
        <taxon>Triticodae</taxon>
        <taxon>Triticeae</taxon>
        <taxon>Triticinae</taxon>
        <taxon>Aegilops</taxon>
    </lineage>
</organism>
<evidence type="ECO:0000313" key="10">
    <source>
        <dbReference type="EnsemblPlants" id="EMT01816"/>
    </source>
</evidence>
<dbReference type="FunFam" id="3.80.10.10:FF:000095">
    <property type="entry name" value="LRR receptor-like serine/threonine-protein kinase GSO1"/>
    <property type="match status" value="1"/>
</dbReference>
<dbReference type="PANTHER" id="PTHR48065">
    <property type="entry name" value="OS10G0469600 PROTEIN"/>
    <property type="match status" value="1"/>
</dbReference>
<sequence length="987" mass="108493">MPVVAGIRREAEAPVKWKACLASADESLGPWSMANSTSLCRWTYITCDSPGHITELVLEGARLNGTLHEFDFSAFPHMEKLMLYDNGLYGTIPAGIGNLLSLVELEITSNPHLRGAIPGSIGQLKHLVVLELSDLGLNDTLPQEIGNLTTLEKLRLSLVTLTGSIPLTIGKLMKLRFLSLTGNNLTGSIPMEIGNLTKLQNLYLQNNYLEGQLPGNQLVGHIFPELGNSSLLDSVGVANSNFSGLFPPSICVGGALTMVSAGYNGFTGIYHQTFQNCTTLQDVDFTANNIIAELGTIPSWISRSLPGLKFLRLSSNKFEGAIPLQILHFHKLQLLDLTKNKLTGPVPDDFTNFTGMAHEQKYTNYIDAGYNSHPQIQIVWKNVNYVYIIVVAGMVGIDLSGNFLSQGIPNGLTTLLGLRYLNLSRNHLSGFIPEDIGNLVLLESLDLSGNQLSGKIPASFAGLRSMTVLNLLSNTLSGRIPTGNQLQTLDDPSIHSNNSGLCGFPLKECVNSSTPTQNEASQDEDREALWLYCFVAAGFIFGFWLYWGIFLFRSGTWRCAFYQYVDNMQVKPFCEVFGKYRNGRSFLALNGKGNRSILRQICWLLANLVNQSGPHLMQACVDCADEGACQTGLNGVLEASSHDVDLCLDCEMKNQLILTLDFSAFPHLGKLTLFQNGLYGTIPAGIGNLTSLVVLQIILNPYLRGAIPCSIGQLKNLAVLEMKGLGLDSMLPEEIGNLTSLEELHLNSVTLTGSIPPTIGMLTKLRTLSMRYNNLTGSIPLEIGNMTELQELYFSNNYLEGQLPDLRDCFQEHLGQLETMAFSQNHLYGTLLTDQGEVFLCNYTALKLLDLSNNALHGGLSKCFWDFPSLAFMDLSSNSFSGVVPISRTCADNLKYLHLAENHFRGTFPLGLKKCKNLITLDLGGNHFSGTIPSWVLDLSKNKLTGPIPDDFTNFTSMAKQNTVDFIYHDEFLYAEQIQIQQQQQSL</sequence>
<evidence type="ECO:0000256" key="2">
    <source>
        <dbReference type="ARBA" id="ARBA00022614"/>
    </source>
</evidence>
<dbReference type="InterPro" id="IPR003591">
    <property type="entry name" value="Leu-rich_rpt_typical-subtyp"/>
</dbReference>
<keyword evidence="8" id="KW-0325">Glycoprotein</keyword>
<protein>
    <submittedName>
        <fullName evidence="10">Putative LRR receptor-like serine/threonine-protein kinase</fullName>
    </submittedName>
</protein>
<dbReference type="FunFam" id="3.80.10.10:FF:000041">
    <property type="entry name" value="LRR receptor-like serine/threonine-protein kinase ERECTA"/>
    <property type="match status" value="1"/>
</dbReference>
<accession>R7W4H7</accession>
<dbReference type="SUPFAM" id="SSF52058">
    <property type="entry name" value="L domain-like"/>
    <property type="match status" value="3"/>
</dbReference>
<proteinExistence type="predicted"/>
<dbReference type="GO" id="GO:0016020">
    <property type="term" value="C:membrane"/>
    <property type="evidence" value="ECO:0007669"/>
    <property type="project" value="UniProtKB-SubCell"/>
</dbReference>
<keyword evidence="4" id="KW-0732">Signal</keyword>
<dbReference type="AlphaFoldDB" id="R7W4H7"/>
<dbReference type="Pfam" id="PF00560">
    <property type="entry name" value="LRR_1"/>
    <property type="match status" value="5"/>
</dbReference>
<keyword evidence="7" id="KW-0472">Membrane</keyword>
<dbReference type="InterPro" id="IPR055414">
    <property type="entry name" value="LRR_R13L4/SHOC2-like"/>
</dbReference>
<comment type="subcellular location">
    <subcellularLocation>
        <location evidence="1">Membrane</location>
        <topology evidence="1">Single-pass membrane protein</topology>
    </subcellularLocation>
</comment>
<dbReference type="FunFam" id="3.80.10.10:FF:000400">
    <property type="entry name" value="Nuclear pore complex protein NUP107"/>
    <property type="match status" value="1"/>
</dbReference>
<dbReference type="InterPro" id="IPR001611">
    <property type="entry name" value="Leu-rich_rpt"/>
</dbReference>
<dbReference type="EnsemblPlants" id="EMT01816">
    <property type="protein sequence ID" value="EMT01816"/>
    <property type="gene ID" value="F775_25451"/>
</dbReference>
<dbReference type="SMART" id="SM00369">
    <property type="entry name" value="LRR_TYP"/>
    <property type="match status" value="6"/>
</dbReference>
<reference evidence="10" key="1">
    <citation type="submission" date="2015-06" db="UniProtKB">
        <authorList>
            <consortium name="EnsemblPlants"/>
        </authorList>
    </citation>
    <scope>IDENTIFICATION</scope>
</reference>
<dbReference type="GO" id="GO:0099402">
    <property type="term" value="P:plant organ development"/>
    <property type="evidence" value="ECO:0007669"/>
    <property type="project" value="UniProtKB-ARBA"/>
</dbReference>
<dbReference type="Gene3D" id="3.80.10.10">
    <property type="entry name" value="Ribonuclease Inhibitor"/>
    <property type="match status" value="6"/>
</dbReference>
<dbReference type="Pfam" id="PF23598">
    <property type="entry name" value="LRR_14"/>
    <property type="match status" value="1"/>
</dbReference>
<evidence type="ECO:0000256" key="3">
    <source>
        <dbReference type="ARBA" id="ARBA00022692"/>
    </source>
</evidence>
<dbReference type="InterPro" id="IPR032675">
    <property type="entry name" value="LRR_dom_sf"/>
</dbReference>
<keyword evidence="2" id="KW-0433">Leucine-rich repeat</keyword>
<dbReference type="Pfam" id="PF13855">
    <property type="entry name" value="LRR_8"/>
    <property type="match status" value="1"/>
</dbReference>
<dbReference type="GO" id="GO:0009653">
    <property type="term" value="P:anatomical structure morphogenesis"/>
    <property type="evidence" value="ECO:0007669"/>
    <property type="project" value="UniProtKB-ARBA"/>
</dbReference>
<evidence type="ECO:0000256" key="5">
    <source>
        <dbReference type="ARBA" id="ARBA00022737"/>
    </source>
</evidence>
<evidence type="ECO:0000256" key="8">
    <source>
        <dbReference type="ARBA" id="ARBA00023180"/>
    </source>
</evidence>
<dbReference type="PANTHER" id="PTHR48065:SF29">
    <property type="entry name" value="LEUCINE-RICH REPEAT-CONTAINING N-TERMINAL PLANT-TYPE DOMAIN-CONTAINING PROTEIN"/>
    <property type="match status" value="1"/>
</dbReference>
<keyword evidence="5" id="KW-0677">Repeat</keyword>
<evidence type="ECO:0000259" key="9">
    <source>
        <dbReference type="Pfam" id="PF23598"/>
    </source>
</evidence>
<keyword evidence="6" id="KW-1133">Transmembrane helix</keyword>
<evidence type="ECO:0000256" key="4">
    <source>
        <dbReference type="ARBA" id="ARBA00022729"/>
    </source>
</evidence>
<keyword evidence="3" id="KW-0812">Transmembrane</keyword>
<dbReference type="ExpressionAtlas" id="R7W4H7">
    <property type="expression patterns" value="baseline"/>
</dbReference>
<evidence type="ECO:0000256" key="1">
    <source>
        <dbReference type="ARBA" id="ARBA00004167"/>
    </source>
</evidence>